<feature type="domain" description="Exoribonuclease phosphorolytic" evidence="1">
    <location>
        <begin position="553"/>
        <end position="668"/>
    </location>
</feature>
<dbReference type="Proteomes" id="UP000483820">
    <property type="component" value="Chromosome III"/>
</dbReference>
<dbReference type="InterPro" id="IPR036345">
    <property type="entry name" value="ExoRNase_PH_dom2_sf"/>
</dbReference>
<dbReference type="EMBL" id="WUAV01000003">
    <property type="protein sequence ID" value="KAF1763589.1"/>
    <property type="molecule type" value="Genomic_DNA"/>
</dbReference>
<dbReference type="GO" id="GO:0000120">
    <property type="term" value="C:RNA polymerase I transcription regulator complex"/>
    <property type="evidence" value="ECO:0007669"/>
    <property type="project" value="InterPro"/>
</dbReference>
<evidence type="ECO:0000259" key="1">
    <source>
        <dbReference type="Pfam" id="PF01138"/>
    </source>
</evidence>
<dbReference type="RefSeq" id="XP_003103087.2">
    <property type="nucleotide sequence ID" value="XM_003103039.2"/>
</dbReference>
<dbReference type="Pfam" id="PF01138">
    <property type="entry name" value="RNase_PH"/>
    <property type="match status" value="1"/>
</dbReference>
<dbReference type="InterPro" id="IPR020568">
    <property type="entry name" value="Ribosomal_Su5_D2-typ_SF"/>
</dbReference>
<dbReference type="CTD" id="9819584"/>
<reference evidence="2 3" key="1">
    <citation type="submission" date="2019-12" db="EMBL/GenBank/DDBJ databases">
        <title>Chromosome-level assembly of the Caenorhabditis remanei genome.</title>
        <authorList>
            <person name="Teterina A.A."/>
            <person name="Willis J.H."/>
            <person name="Phillips P.C."/>
        </authorList>
    </citation>
    <scope>NUCLEOTIDE SEQUENCE [LARGE SCALE GENOMIC DNA]</scope>
    <source>
        <strain evidence="2 3">PX506</strain>
        <tissue evidence="2">Whole organism</tissue>
    </source>
</reference>
<dbReference type="PANTHER" id="PTHR32122">
    <property type="entry name" value="TATA BOX-BINDING PROTEIN ASSOCIATED FACTOR RNA POLYMERASE I SUBUNIT A"/>
    <property type="match status" value="1"/>
</dbReference>
<proteinExistence type="predicted"/>
<dbReference type="Pfam" id="PF14929">
    <property type="entry name" value="TAF1_subA"/>
    <property type="match status" value="1"/>
</dbReference>
<dbReference type="FunFam" id="3.30.230.70:FF:000073">
    <property type="entry name" value="EXOSome (Multiexonuclease complex) component"/>
    <property type="match status" value="1"/>
</dbReference>
<sequence length="757" mass="85613">MSSEFQEEEEPPEIKYIDSVEFQNLSIPNDDAEIVFRWIDWFETEEEKWHRLLTKFTTPLAGRNGYCFRIVEKYAKALHYQGAEAVQTKGGLRFLSNAAPRSVGTSGSLPIILNKFSETTREVNLAQYLASALSIIGQDTKEGHVIQKTLSRERLGSVYLFLHGYRQVLENLLANYRLLRNFRYGAKKRKDYLTDHVRNIYLERDSFTQVPEASSLALQMVLEDWNCPLQNEKVVQLAHANTFQMRSLQVKGDGFYFLNEALVCALALNYPDSQEEIEGFDTIFTPHSTNPRGKQLFQFWRMISKYERSRAANPQGFLVTAQRLEEECKSDDIGAGCAVMIETACKIRKQCDQQHEEIAKVINDTVTRHPSLGPRMMHLAEKCDVGYENDVLLQQMCDLESRKCLHPSEPTWLLHVERIIQHVGRFGSVRKTMEKSLKIMFEFLDFDSNRFNEKAWLLMEKVLELSDPSFVLPEWRIRCDWWLRYHRAKGARDKRKMGEKAEKTKMEVLKALEDIVLMPTIRSNLSIPLTHLNRIDDVRMETDDVEKRSAAAFRPLCVKCGVFGAQDGSGYAEFGNTRVLAQITGPEGDGKWEEAHAKVTITLKGVENETKVAELRADMTSSLSAVIFVNKYPGKVIDIEVTVLSDDGGVLSTAITAVTLALAHSGIEHMGLTASAHVALKSNGDYITDPSTSEAEDAIGGVTFAFVPNLGQTTCVNLYGRIPLKATSPLLEFARQRAIALVPAIHKAVVNSVKERK</sequence>
<dbReference type="GO" id="GO:0006360">
    <property type="term" value="P:transcription by RNA polymerase I"/>
    <property type="evidence" value="ECO:0007669"/>
    <property type="project" value="InterPro"/>
</dbReference>
<dbReference type="InterPro" id="IPR052669">
    <property type="entry name" value="SL1/TIF-IB_Component"/>
</dbReference>
<dbReference type="Gene3D" id="3.30.230.70">
    <property type="entry name" value="GHMP Kinase, N-terminal domain"/>
    <property type="match status" value="1"/>
</dbReference>
<dbReference type="SUPFAM" id="SSF55666">
    <property type="entry name" value="Ribonuclease PH domain 2-like"/>
    <property type="match status" value="1"/>
</dbReference>
<organism evidence="2 3">
    <name type="scientific">Caenorhabditis remanei</name>
    <name type="common">Caenorhabditis vulgaris</name>
    <dbReference type="NCBI Taxonomy" id="31234"/>
    <lineage>
        <taxon>Eukaryota</taxon>
        <taxon>Metazoa</taxon>
        <taxon>Ecdysozoa</taxon>
        <taxon>Nematoda</taxon>
        <taxon>Chromadorea</taxon>
        <taxon>Rhabditida</taxon>
        <taxon>Rhabditina</taxon>
        <taxon>Rhabditomorpha</taxon>
        <taxon>Rhabditoidea</taxon>
        <taxon>Rhabditidae</taxon>
        <taxon>Peloderinae</taxon>
        <taxon>Caenorhabditis</taxon>
    </lineage>
</organism>
<comment type="caution">
    <text evidence="2">The sequence shown here is derived from an EMBL/GenBank/DDBJ whole genome shotgun (WGS) entry which is preliminary data.</text>
</comment>
<gene>
    <name evidence="2" type="ORF">GCK72_011856</name>
</gene>
<protein>
    <recommendedName>
        <fullName evidence="1">Exoribonuclease phosphorolytic domain-containing protein</fullName>
    </recommendedName>
</protein>
<accession>A0A6A5H979</accession>
<dbReference type="InterPro" id="IPR039495">
    <property type="entry name" value="TAF1A"/>
</dbReference>
<evidence type="ECO:0000313" key="2">
    <source>
        <dbReference type="EMBL" id="KAF1763589.1"/>
    </source>
</evidence>
<name>A0A6A5H979_CAERE</name>
<dbReference type="InterPro" id="IPR001247">
    <property type="entry name" value="ExoRNase_PH_dom1"/>
</dbReference>
<dbReference type="SUPFAM" id="SSF54211">
    <property type="entry name" value="Ribosomal protein S5 domain 2-like"/>
    <property type="match status" value="1"/>
</dbReference>
<dbReference type="GeneID" id="9819584"/>
<dbReference type="InterPro" id="IPR027408">
    <property type="entry name" value="PNPase/RNase_PH_dom_sf"/>
</dbReference>
<dbReference type="KEGG" id="crq:GCK72_011856"/>
<evidence type="ECO:0000313" key="3">
    <source>
        <dbReference type="Proteomes" id="UP000483820"/>
    </source>
</evidence>
<dbReference type="AlphaFoldDB" id="A0A6A5H979"/>
<dbReference type="PANTHER" id="PTHR32122:SF1">
    <property type="entry name" value="TATA BOX-BINDING PROTEIN-ASSOCIATED FACTOR RNA POLYMERASE I SUBUNIT A"/>
    <property type="match status" value="1"/>
</dbReference>